<dbReference type="PANTHER" id="PTHR47359">
    <property type="entry name" value="PEPTIDOGLYCAN DL-ENDOPEPTIDASE CWLO"/>
    <property type="match status" value="1"/>
</dbReference>
<reference evidence="8 9" key="1">
    <citation type="submission" date="2017-10" db="EMBL/GenBank/DDBJ databases">
        <title>Resolving the taxonomy of Roseburia spp., Eubacterium rectale and Agathobacter spp. through phylogenomic analysis.</title>
        <authorList>
            <person name="Sheridan P.O."/>
            <person name="Walker A.W."/>
            <person name="Duncan S.H."/>
            <person name="Scott K.P."/>
            <person name="Toole P.W.O."/>
            <person name="Luis P."/>
            <person name="Flint H.J."/>
        </authorList>
    </citation>
    <scope>NUCLEOTIDE SEQUENCE [LARGE SCALE GENOMIC DNA]</scope>
    <source>
        <strain evidence="8 9">JK626</strain>
    </source>
</reference>
<dbReference type="InterPro" id="IPR000064">
    <property type="entry name" value="NLP_P60_dom"/>
</dbReference>
<keyword evidence="4" id="KW-0788">Thiol protease</keyword>
<comment type="similarity">
    <text evidence="1">Belongs to the peptidase C40 family.</text>
</comment>
<evidence type="ECO:0000256" key="4">
    <source>
        <dbReference type="ARBA" id="ARBA00022807"/>
    </source>
</evidence>
<feature type="region of interest" description="Disordered" evidence="5">
    <location>
        <begin position="79"/>
        <end position="142"/>
    </location>
</feature>
<keyword evidence="3" id="KW-0378">Hydrolase</keyword>
<comment type="caution">
    <text evidence="8">The sequence shown here is derived from an EMBL/GenBank/DDBJ whole genome shotgun (WGS) entry which is preliminary data.</text>
</comment>
<evidence type="ECO:0000256" key="6">
    <source>
        <dbReference type="SAM" id="Phobius"/>
    </source>
</evidence>
<gene>
    <name evidence="8" type="ORF">CSX01_13235</name>
</gene>
<dbReference type="Gene3D" id="3.90.1720.10">
    <property type="entry name" value="endopeptidase domain like (from Nostoc punctiforme)"/>
    <property type="match status" value="1"/>
</dbReference>
<dbReference type="GO" id="GO:0008234">
    <property type="term" value="F:cysteine-type peptidase activity"/>
    <property type="evidence" value="ECO:0007669"/>
    <property type="project" value="UniProtKB-KW"/>
</dbReference>
<dbReference type="PROSITE" id="PS51935">
    <property type="entry name" value="NLPC_P60"/>
    <property type="match status" value="1"/>
</dbReference>
<dbReference type="InterPro" id="IPR038765">
    <property type="entry name" value="Papain-like_cys_pep_sf"/>
</dbReference>
<dbReference type="RefSeq" id="WP_099392725.1">
    <property type="nucleotide sequence ID" value="NZ_PDYF01000077.1"/>
</dbReference>
<keyword evidence="2" id="KW-0645">Protease</keyword>
<keyword evidence="6" id="KW-0812">Transmembrane</keyword>
<evidence type="ECO:0000313" key="9">
    <source>
        <dbReference type="Proteomes" id="UP000225889"/>
    </source>
</evidence>
<sequence>MGFKEEGARFTSDVKFKDYALNFAAGEASRFSKGDGEDASAKVDLTLSGVASLSANKHKAKAKEMNKFLKLKQKEAFIDEKKAKGTDSERKEAKVESSPQKTTEASAQTPSKPEKGTEKSDAGKSVSKDVSKKSVSKEKRAAANKTAVAKMLRAKGMIGNDLGSEKATGDALKDGNTGAVRVVTEILNPATYLKGLFAKIAALIAPHVMVVLMFLIVFMILVSLVVGMFTSINSVSTTVTGFVSRFSGRGRILSEESLTDEEIDAIVDDSGATGRQEEVIRFALSRVGYPYSQANRASGYAYDCSSLAFYSWQAGGVDISYGGGYPPTAAAEASKLYSKGEVVNSTRLDVRDMEPGDLIFYGGHDNGRFLGIYHVAVYVGNGEVVEALNEDHGVVYQTLRTKNVILVLRP</sequence>
<evidence type="ECO:0000259" key="7">
    <source>
        <dbReference type="PROSITE" id="PS51935"/>
    </source>
</evidence>
<feature type="transmembrane region" description="Helical" evidence="6">
    <location>
        <begin position="200"/>
        <end position="229"/>
    </location>
</feature>
<evidence type="ECO:0000256" key="1">
    <source>
        <dbReference type="ARBA" id="ARBA00007074"/>
    </source>
</evidence>
<dbReference type="AlphaFoldDB" id="A0A2G3DSG8"/>
<feature type="compositionally biased region" description="Polar residues" evidence="5">
    <location>
        <begin position="97"/>
        <end position="111"/>
    </location>
</feature>
<evidence type="ECO:0000256" key="5">
    <source>
        <dbReference type="SAM" id="MobiDB-lite"/>
    </source>
</evidence>
<reference evidence="8 9" key="2">
    <citation type="submission" date="2017-10" db="EMBL/GenBank/DDBJ databases">
        <authorList>
            <person name="Banno H."/>
            <person name="Chua N.-H."/>
        </authorList>
    </citation>
    <scope>NUCLEOTIDE SEQUENCE [LARGE SCALE GENOMIC DNA]</scope>
    <source>
        <strain evidence="8 9">JK626</strain>
    </source>
</reference>
<evidence type="ECO:0000313" key="8">
    <source>
        <dbReference type="EMBL" id="PHU33833.1"/>
    </source>
</evidence>
<feature type="compositionally biased region" description="Basic and acidic residues" evidence="5">
    <location>
        <begin position="79"/>
        <end position="95"/>
    </location>
</feature>
<dbReference type="PANTHER" id="PTHR47359:SF3">
    <property type="entry name" value="NLP_P60 DOMAIN-CONTAINING PROTEIN-RELATED"/>
    <property type="match status" value="1"/>
</dbReference>
<protein>
    <recommendedName>
        <fullName evidence="7">NlpC/P60 domain-containing protein</fullName>
    </recommendedName>
</protein>
<keyword evidence="6" id="KW-0472">Membrane</keyword>
<keyword evidence="6" id="KW-1133">Transmembrane helix</keyword>
<dbReference type="SUPFAM" id="SSF54001">
    <property type="entry name" value="Cysteine proteinases"/>
    <property type="match status" value="1"/>
</dbReference>
<name>A0A2G3DSG8_9FIRM</name>
<dbReference type="InterPro" id="IPR051794">
    <property type="entry name" value="PG_Endopeptidase_C40"/>
</dbReference>
<evidence type="ECO:0000256" key="3">
    <source>
        <dbReference type="ARBA" id="ARBA00022801"/>
    </source>
</evidence>
<organism evidence="8 9">
    <name type="scientific">Pseudobutyrivibrio ruminis</name>
    <dbReference type="NCBI Taxonomy" id="46206"/>
    <lineage>
        <taxon>Bacteria</taxon>
        <taxon>Bacillati</taxon>
        <taxon>Bacillota</taxon>
        <taxon>Clostridia</taxon>
        <taxon>Lachnospirales</taxon>
        <taxon>Lachnospiraceae</taxon>
        <taxon>Pseudobutyrivibrio</taxon>
    </lineage>
</organism>
<evidence type="ECO:0000256" key="2">
    <source>
        <dbReference type="ARBA" id="ARBA00022670"/>
    </source>
</evidence>
<dbReference type="EMBL" id="PDYF01000077">
    <property type="protein sequence ID" value="PHU33833.1"/>
    <property type="molecule type" value="Genomic_DNA"/>
</dbReference>
<dbReference type="Pfam" id="PF00877">
    <property type="entry name" value="NLPC_P60"/>
    <property type="match status" value="1"/>
</dbReference>
<accession>A0A2G3DSG8</accession>
<feature type="compositionally biased region" description="Basic and acidic residues" evidence="5">
    <location>
        <begin position="112"/>
        <end position="141"/>
    </location>
</feature>
<proteinExistence type="inferred from homology"/>
<feature type="domain" description="NlpC/P60" evidence="7">
    <location>
        <begin position="273"/>
        <end position="410"/>
    </location>
</feature>
<dbReference type="GO" id="GO:0006508">
    <property type="term" value="P:proteolysis"/>
    <property type="evidence" value="ECO:0007669"/>
    <property type="project" value="UniProtKB-KW"/>
</dbReference>
<dbReference type="Proteomes" id="UP000225889">
    <property type="component" value="Unassembled WGS sequence"/>
</dbReference>